<sequence length="70" mass="7708">MDRKGEDGVWLACLGNNSLASNPPGFKSSLGKVKDEFVTVPPTCDNFSVRNARLHFPASDERKVDGKEDR</sequence>
<accession>A0A553PC22</accession>
<name>A0A553PC22_TIGCA</name>
<dbReference type="EMBL" id="VCGU01000005">
    <property type="protein sequence ID" value="TRY75232.1"/>
    <property type="molecule type" value="Genomic_DNA"/>
</dbReference>
<dbReference type="AlphaFoldDB" id="A0A553PC22"/>
<keyword evidence="2" id="KW-1185">Reference proteome</keyword>
<reference evidence="1 2" key="1">
    <citation type="journal article" date="2018" name="Nat. Ecol. Evol.">
        <title>Genomic signatures of mitonuclear coevolution across populations of Tigriopus californicus.</title>
        <authorList>
            <person name="Barreto F.S."/>
            <person name="Watson E.T."/>
            <person name="Lima T.G."/>
            <person name="Willett C.S."/>
            <person name="Edmands S."/>
            <person name="Li W."/>
            <person name="Burton R.S."/>
        </authorList>
    </citation>
    <scope>NUCLEOTIDE SEQUENCE [LARGE SCALE GENOMIC DNA]</scope>
    <source>
        <strain evidence="1 2">San Diego</strain>
    </source>
</reference>
<gene>
    <name evidence="1" type="ORF">TCAL_15644</name>
</gene>
<proteinExistence type="predicted"/>
<evidence type="ECO:0000313" key="1">
    <source>
        <dbReference type="EMBL" id="TRY75232.1"/>
    </source>
</evidence>
<evidence type="ECO:0000313" key="2">
    <source>
        <dbReference type="Proteomes" id="UP000318571"/>
    </source>
</evidence>
<organism evidence="1 2">
    <name type="scientific">Tigriopus californicus</name>
    <name type="common">Marine copepod</name>
    <dbReference type="NCBI Taxonomy" id="6832"/>
    <lineage>
        <taxon>Eukaryota</taxon>
        <taxon>Metazoa</taxon>
        <taxon>Ecdysozoa</taxon>
        <taxon>Arthropoda</taxon>
        <taxon>Crustacea</taxon>
        <taxon>Multicrustacea</taxon>
        <taxon>Hexanauplia</taxon>
        <taxon>Copepoda</taxon>
        <taxon>Harpacticoida</taxon>
        <taxon>Harpacticidae</taxon>
        <taxon>Tigriopus</taxon>
    </lineage>
</organism>
<dbReference type="Proteomes" id="UP000318571">
    <property type="component" value="Chromosome 2"/>
</dbReference>
<protein>
    <submittedName>
        <fullName evidence="1">Uncharacterized protein</fullName>
    </submittedName>
</protein>
<comment type="caution">
    <text evidence="1">The sequence shown here is derived from an EMBL/GenBank/DDBJ whole genome shotgun (WGS) entry which is preliminary data.</text>
</comment>